<name>A0A1Q8QMD0_9FIRM</name>
<sequence length="51" mass="5619">MKKRNELTAVCIGIGVIGLIKHFTDFQTAVTIGLGFTFGLQLLRFTPHSKV</sequence>
<protein>
    <submittedName>
        <fullName evidence="2">Uncharacterized protein</fullName>
    </submittedName>
</protein>
<organism evidence="2 3">
    <name type="scientific">Desulfosporosinus metallidurans</name>
    <dbReference type="NCBI Taxonomy" id="1888891"/>
    <lineage>
        <taxon>Bacteria</taxon>
        <taxon>Bacillati</taxon>
        <taxon>Bacillota</taxon>
        <taxon>Clostridia</taxon>
        <taxon>Eubacteriales</taxon>
        <taxon>Desulfitobacteriaceae</taxon>
        <taxon>Desulfosporosinus</taxon>
    </lineage>
</organism>
<evidence type="ECO:0000256" key="1">
    <source>
        <dbReference type="SAM" id="Phobius"/>
    </source>
</evidence>
<accession>A0A1Q8QMD0</accession>
<reference evidence="2 3" key="1">
    <citation type="submission" date="2016-09" db="EMBL/GenBank/DDBJ databases">
        <title>Complete genome of Desulfosporosinus sp. OL.</title>
        <authorList>
            <person name="Mardanov A."/>
            <person name="Beletsky A."/>
            <person name="Panova A."/>
            <person name="Karnachuk O."/>
            <person name="Ravin N."/>
        </authorList>
    </citation>
    <scope>NUCLEOTIDE SEQUENCE [LARGE SCALE GENOMIC DNA]</scope>
    <source>
        <strain evidence="2 3">OL</strain>
    </source>
</reference>
<gene>
    <name evidence="2" type="ORF">DSOL_4067</name>
</gene>
<comment type="caution">
    <text evidence="2">The sequence shown here is derived from an EMBL/GenBank/DDBJ whole genome shotgun (WGS) entry which is preliminary data.</text>
</comment>
<evidence type="ECO:0000313" key="3">
    <source>
        <dbReference type="Proteomes" id="UP000186102"/>
    </source>
</evidence>
<keyword evidence="3" id="KW-1185">Reference proteome</keyword>
<keyword evidence="1" id="KW-0472">Membrane</keyword>
<keyword evidence="1" id="KW-1133">Transmembrane helix</keyword>
<dbReference type="AlphaFoldDB" id="A0A1Q8QMD0"/>
<dbReference type="RefSeq" id="WP_170871568.1">
    <property type="nucleotide sequence ID" value="NZ_MLBF01000043.1"/>
</dbReference>
<feature type="transmembrane region" description="Helical" evidence="1">
    <location>
        <begin position="7"/>
        <end position="23"/>
    </location>
</feature>
<keyword evidence="1" id="KW-0812">Transmembrane</keyword>
<proteinExistence type="predicted"/>
<evidence type="ECO:0000313" key="2">
    <source>
        <dbReference type="EMBL" id="OLN28418.1"/>
    </source>
</evidence>
<dbReference type="Proteomes" id="UP000186102">
    <property type="component" value="Unassembled WGS sequence"/>
</dbReference>
<dbReference type="EMBL" id="MLBF01000043">
    <property type="protein sequence ID" value="OLN28418.1"/>
    <property type="molecule type" value="Genomic_DNA"/>
</dbReference>